<evidence type="ECO:0000256" key="3">
    <source>
        <dbReference type="ARBA" id="ARBA00023157"/>
    </source>
</evidence>
<dbReference type="AlphaFoldDB" id="A0A2Z4LXT0"/>
<organism evidence="6 7">
    <name type="scientific">Flagellimonas maritima</name>
    <dbReference type="NCBI Taxonomy" id="1383885"/>
    <lineage>
        <taxon>Bacteria</taxon>
        <taxon>Pseudomonadati</taxon>
        <taxon>Bacteroidota</taxon>
        <taxon>Flavobacteriia</taxon>
        <taxon>Flavobacteriales</taxon>
        <taxon>Flavobacteriaceae</taxon>
        <taxon>Flagellimonas</taxon>
    </lineage>
</organism>
<dbReference type="InterPro" id="IPR036249">
    <property type="entry name" value="Thioredoxin-like_sf"/>
</dbReference>
<dbReference type="InterPro" id="IPR013766">
    <property type="entry name" value="Thioredoxin_domain"/>
</dbReference>
<dbReference type="KEGG" id="spon:HME9304_03149"/>
<dbReference type="PANTHER" id="PTHR42852">
    <property type="entry name" value="THIOL:DISULFIDE INTERCHANGE PROTEIN DSBE"/>
    <property type="match status" value="1"/>
</dbReference>
<dbReference type="InterPro" id="IPR050553">
    <property type="entry name" value="Thioredoxin_ResA/DsbE_sf"/>
</dbReference>
<comment type="subcellular location">
    <subcellularLocation>
        <location evidence="1">Cell envelope</location>
    </subcellularLocation>
</comment>
<evidence type="ECO:0000256" key="2">
    <source>
        <dbReference type="ARBA" id="ARBA00022748"/>
    </source>
</evidence>
<dbReference type="GO" id="GO:0017004">
    <property type="term" value="P:cytochrome complex assembly"/>
    <property type="evidence" value="ECO:0007669"/>
    <property type="project" value="UniProtKB-KW"/>
</dbReference>
<evidence type="ECO:0000256" key="4">
    <source>
        <dbReference type="ARBA" id="ARBA00023284"/>
    </source>
</evidence>
<dbReference type="PROSITE" id="PS51257">
    <property type="entry name" value="PROKAR_LIPOPROTEIN"/>
    <property type="match status" value="1"/>
</dbReference>
<evidence type="ECO:0000313" key="6">
    <source>
        <dbReference type="EMBL" id="AWX46117.1"/>
    </source>
</evidence>
<keyword evidence="2" id="KW-0201">Cytochrome c-type biogenesis</keyword>
<evidence type="ECO:0000313" key="7">
    <source>
        <dbReference type="Proteomes" id="UP000248536"/>
    </source>
</evidence>
<dbReference type="GO" id="GO:0030313">
    <property type="term" value="C:cell envelope"/>
    <property type="evidence" value="ECO:0007669"/>
    <property type="project" value="UniProtKB-SubCell"/>
</dbReference>
<accession>A0A2Z4LXT0</accession>
<reference evidence="6 7" key="1">
    <citation type="submission" date="2018-06" db="EMBL/GenBank/DDBJ databases">
        <title>Spongiibacterium sp. HME9304 Genome sequencing and assembly.</title>
        <authorList>
            <person name="Kang H."/>
            <person name="Kim H."/>
            <person name="Joh K."/>
        </authorList>
    </citation>
    <scope>NUCLEOTIDE SEQUENCE [LARGE SCALE GENOMIC DNA]</scope>
    <source>
        <strain evidence="6 7">HME9304</strain>
    </source>
</reference>
<dbReference type="CDD" id="cd02966">
    <property type="entry name" value="TlpA_like_family"/>
    <property type="match status" value="1"/>
</dbReference>
<keyword evidence="3" id="KW-1015">Disulfide bond</keyword>
<evidence type="ECO:0000259" key="5">
    <source>
        <dbReference type="PROSITE" id="PS51352"/>
    </source>
</evidence>
<proteinExistence type="predicted"/>
<dbReference type="PROSITE" id="PS51352">
    <property type="entry name" value="THIOREDOXIN_2"/>
    <property type="match status" value="1"/>
</dbReference>
<dbReference type="InterPro" id="IPR012336">
    <property type="entry name" value="Thioredoxin-like_fold"/>
</dbReference>
<dbReference type="OrthoDB" id="743079at2"/>
<name>A0A2Z4LXT0_9FLAO</name>
<keyword evidence="7" id="KW-1185">Reference proteome</keyword>
<protein>
    <recommendedName>
        <fullName evidence="5">Thioredoxin domain-containing protein</fullName>
    </recommendedName>
</protein>
<dbReference type="RefSeq" id="WP_112379433.1">
    <property type="nucleotide sequence ID" value="NZ_CP030104.1"/>
</dbReference>
<sequence length="420" mass="48490">MKGFLLIVIILLLASCREKENQTSIVVSIEKKIGSEPFRRVNMPFKHVDTIPDFINGIPKLDSLALFRLKLHKKSKQNNNPSNIDLKNFLYAVNGYKGNNQVIITDNNNNYSFSDDSLIIASQKSKYLVRNDLGVQDSFPILKVYAENFEGDSTINDFYYIQTIPYYGYLHPVKDSIRELYKLVGVINEHWEGFFKHQKIDYKIGLSSNFLGNPSILISKRQQAFPNPTKNGTFFPYKVEDTIKIANDFFYIKKLDFDGKEIVLNRLNMSNQNRMGYRMGEKIEDLQFFDIVSNKTISTKYLLDKHEFVLLDFWGTWCAPCIALTPDLIRLNDTYKNKLRIVSIAYDKSLDNVLDYIRDSNLNWNHAYIQGDAKGRTHPKLIRDLKISSYPTFILINSNGDIEYRGGSQTLQSIDSILAD</sequence>
<keyword evidence="4" id="KW-0676">Redox-active center</keyword>
<feature type="domain" description="Thioredoxin" evidence="5">
    <location>
        <begin position="277"/>
        <end position="420"/>
    </location>
</feature>
<gene>
    <name evidence="6" type="ORF">HME9304_03149</name>
</gene>
<dbReference type="PANTHER" id="PTHR42852:SF6">
    <property type="entry name" value="THIOL:DISULFIDE INTERCHANGE PROTEIN DSBE"/>
    <property type="match status" value="1"/>
</dbReference>
<dbReference type="EMBL" id="CP030104">
    <property type="protein sequence ID" value="AWX46117.1"/>
    <property type="molecule type" value="Genomic_DNA"/>
</dbReference>
<dbReference type="Pfam" id="PF13905">
    <property type="entry name" value="Thioredoxin_8"/>
    <property type="match status" value="1"/>
</dbReference>
<evidence type="ECO:0000256" key="1">
    <source>
        <dbReference type="ARBA" id="ARBA00004196"/>
    </source>
</evidence>
<dbReference type="Gene3D" id="3.40.30.10">
    <property type="entry name" value="Glutaredoxin"/>
    <property type="match status" value="1"/>
</dbReference>
<dbReference type="SUPFAM" id="SSF52833">
    <property type="entry name" value="Thioredoxin-like"/>
    <property type="match status" value="1"/>
</dbReference>
<dbReference type="Proteomes" id="UP000248536">
    <property type="component" value="Chromosome"/>
</dbReference>